<keyword evidence="4 7" id="KW-0812">Transmembrane</keyword>
<feature type="transmembrane region" description="Helical" evidence="7">
    <location>
        <begin position="6"/>
        <end position="27"/>
    </location>
</feature>
<dbReference type="EMBL" id="UINC01017875">
    <property type="protein sequence ID" value="SVA74588.1"/>
    <property type="molecule type" value="Genomic_DNA"/>
</dbReference>
<name>A0A381YC40_9ZZZZ</name>
<evidence type="ECO:0000256" key="5">
    <source>
        <dbReference type="ARBA" id="ARBA00022989"/>
    </source>
</evidence>
<proteinExistence type="inferred from homology"/>
<evidence type="ECO:0000256" key="1">
    <source>
        <dbReference type="ARBA" id="ARBA00004651"/>
    </source>
</evidence>
<evidence type="ECO:0000256" key="7">
    <source>
        <dbReference type="SAM" id="Phobius"/>
    </source>
</evidence>
<keyword evidence="5 7" id="KW-1133">Transmembrane helix</keyword>
<dbReference type="AlphaFoldDB" id="A0A381YC40"/>
<dbReference type="InterPro" id="IPR002771">
    <property type="entry name" value="Multi_antbiot-R_MarC"/>
</dbReference>
<gene>
    <name evidence="8" type="ORF">METZ01_LOCUS127442</name>
</gene>
<reference evidence="8" key="1">
    <citation type="submission" date="2018-05" db="EMBL/GenBank/DDBJ databases">
        <authorList>
            <person name="Lanie J.A."/>
            <person name="Ng W.-L."/>
            <person name="Kazmierczak K.M."/>
            <person name="Andrzejewski T.M."/>
            <person name="Davidsen T.M."/>
            <person name="Wayne K.J."/>
            <person name="Tettelin H."/>
            <person name="Glass J.I."/>
            <person name="Rusch D."/>
            <person name="Podicherti R."/>
            <person name="Tsui H.-C.T."/>
            <person name="Winkler M.E."/>
        </authorList>
    </citation>
    <scope>NUCLEOTIDE SEQUENCE</scope>
</reference>
<evidence type="ECO:0000256" key="2">
    <source>
        <dbReference type="ARBA" id="ARBA00009784"/>
    </source>
</evidence>
<sequence length="61" mass="6850">MEILSAGLTLLLIMDPLGNIPVFLSVLKTVENESRKRKILIRELLIALIVLLVFYALVLIC</sequence>
<protein>
    <submittedName>
        <fullName evidence="8">Uncharacterized protein</fullName>
    </submittedName>
</protein>
<feature type="transmembrane region" description="Helical" evidence="7">
    <location>
        <begin position="39"/>
        <end position="60"/>
    </location>
</feature>
<keyword evidence="3" id="KW-1003">Cell membrane</keyword>
<evidence type="ECO:0000256" key="4">
    <source>
        <dbReference type="ARBA" id="ARBA00022692"/>
    </source>
</evidence>
<organism evidence="8">
    <name type="scientific">marine metagenome</name>
    <dbReference type="NCBI Taxonomy" id="408172"/>
    <lineage>
        <taxon>unclassified sequences</taxon>
        <taxon>metagenomes</taxon>
        <taxon>ecological metagenomes</taxon>
    </lineage>
</organism>
<dbReference type="Pfam" id="PF01914">
    <property type="entry name" value="MarC"/>
    <property type="match status" value="1"/>
</dbReference>
<dbReference type="GO" id="GO:0005886">
    <property type="term" value="C:plasma membrane"/>
    <property type="evidence" value="ECO:0007669"/>
    <property type="project" value="UniProtKB-SubCell"/>
</dbReference>
<comment type="similarity">
    <text evidence="2">Belongs to the UPF0056 (MarC) family.</text>
</comment>
<evidence type="ECO:0000256" key="6">
    <source>
        <dbReference type="ARBA" id="ARBA00023136"/>
    </source>
</evidence>
<keyword evidence="6 7" id="KW-0472">Membrane</keyword>
<evidence type="ECO:0000256" key="3">
    <source>
        <dbReference type="ARBA" id="ARBA00022475"/>
    </source>
</evidence>
<evidence type="ECO:0000313" key="8">
    <source>
        <dbReference type="EMBL" id="SVA74588.1"/>
    </source>
</evidence>
<comment type="subcellular location">
    <subcellularLocation>
        <location evidence="1">Cell membrane</location>
        <topology evidence="1">Multi-pass membrane protein</topology>
    </subcellularLocation>
</comment>
<accession>A0A381YC40</accession>